<proteinExistence type="inferred from homology"/>
<dbReference type="InterPro" id="IPR050425">
    <property type="entry name" value="NAD(P)_dehydrat-like"/>
</dbReference>
<evidence type="ECO:0000256" key="1">
    <source>
        <dbReference type="ARBA" id="ARBA00023002"/>
    </source>
</evidence>
<dbReference type="EMBL" id="LFZO01000142">
    <property type="protein sequence ID" value="KXT12715.1"/>
    <property type="molecule type" value="Genomic_DNA"/>
</dbReference>
<comment type="caution">
    <text evidence="3">The sequence shown here is derived from an EMBL/GenBank/DDBJ whole genome shotgun (WGS) entry which is preliminary data.</text>
</comment>
<gene>
    <name evidence="3" type="ORF">AC579_5205</name>
</gene>
<dbReference type="Proteomes" id="UP000073492">
    <property type="component" value="Unassembled WGS sequence"/>
</dbReference>
<comment type="similarity">
    <text evidence="2">Belongs to the NAD(P)-dependent epimerase/dehydratase family. Dihydroflavonol-4-reductase subfamily.</text>
</comment>
<evidence type="ECO:0000313" key="3">
    <source>
        <dbReference type="EMBL" id="KXT12715.1"/>
    </source>
</evidence>
<organism evidence="3 4">
    <name type="scientific">Pseudocercospora musae</name>
    <dbReference type="NCBI Taxonomy" id="113226"/>
    <lineage>
        <taxon>Eukaryota</taxon>
        <taxon>Fungi</taxon>
        <taxon>Dikarya</taxon>
        <taxon>Ascomycota</taxon>
        <taxon>Pezizomycotina</taxon>
        <taxon>Dothideomycetes</taxon>
        <taxon>Dothideomycetidae</taxon>
        <taxon>Mycosphaerellales</taxon>
        <taxon>Mycosphaerellaceae</taxon>
        <taxon>Pseudocercospora</taxon>
    </lineage>
</organism>
<reference evidence="3 4" key="1">
    <citation type="submission" date="2015-07" db="EMBL/GenBank/DDBJ databases">
        <title>Comparative genomics of the Sigatoka disease complex on banana suggests a link between parallel evolutionary changes in Pseudocercospora fijiensis and Pseudocercospora eumusae and increased virulence on the banana host.</title>
        <authorList>
            <person name="Chang T.-C."/>
            <person name="Salvucci A."/>
            <person name="Crous P.W."/>
            <person name="Stergiopoulos I."/>
        </authorList>
    </citation>
    <scope>NUCLEOTIDE SEQUENCE [LARGE SCALE GENOMIC DNA]</scope>
    <source>
        <strain evidence="3 4">CBS 116634</strain>
    </source>
</reference>
<dbReference type="AlphaFoldDB" id="A0A139IDM8"/>
<name>A0A139IDM8_9PEZI</name>
<evidence type="ECO:0000313" key="4">
    <source>
        <dbReference type="Proteomes" id="UP000073492"/>
    </source>
</evidence>
<dbReference type="GO" id="GO:0016616">
    <property type="term" value="F:oxidoreductase activity, acting on the CH-OH group of donors, NAD or NADP as acceptor"/>
    <property type="evidence" value="ECO:0007669"/>
    <property type="project" value="TreeGrafter"/>
</dbReference>
<evidence type="ECO:0000256" key="2">
    <source>
        <dbReference type="ARBA" id="ARBA00023445"/>
    </source>
</evidence>
<accession>A0A139IDM8</accession>
<dbReference type="PANTHER" id="PTHR10366:SF812">
    <property type="entry name" value="VPS9 DOMAIN-CONTAINING PROTEIN"/>
    <property type="match status" value="1"/>
</dbReference>
<evidence type="ECO:0008006" key="5">
    <source>
        <dbReference type="Google" id="ProtNLM"/>
    </source>
</evidence>
<dbReference type="PANTHER" id="PTHR10366">
    <property type="entry name" value="NAD DEPENDENT EPIMERASE/DEHYDRATASE"/>
    <property type="match status" value="1"/>
</dbReference>
<keyword evidence="4" id="KW-1185">Reference proteome</keyword>
<keyword evidence="1" id="KW-0560">Oxidoreductase</keyword>
<sequence>MPSTPSNSKPLVLTTGATGHLGFRTSILAPQAGYQARVAIHITASSASDAAIKGVKYASPVASPIPTKPEHQNGNWRSLYYEPAINGTASLRSAAAKTSSVEAVVITSSVAVLRWHVDIAGPEDIQPNSSISDAYKAENFEQASGVSKILAYHAANNFVESQKPHFKTEFVLPRGIQGPNDSLRQGREFFSGSAEGTINAITGDLAAFAKPASQVWLDDAARAHIVALQNEKVHDGDTLIVDGRSEDAEKGSSVH</sequence>
<protein>
    <recommendedName>
        <fullName evidence="5">NAD-dependent epimerase/dehydratase domain-containing protein</fullName>
    </recommendedName>
</protein>
<dbReference type="SUPFAM" id="SSF51735">
    <property type="entry name" value="NAD(P)-binding Rossmann-fold domains"/>
    <property type="match status" value="1"/>
</dbReference>
<dbReference type="OrthoDB" id="6133115at2759"/>
<dbReference type="Gene3D" id="3.40.50.720">
    <property type="entry name" value="NAD(P)-binding Rossmann-like Domain"/>
    <property type="match status" value="1"/>
</dbReference>
<dbReference type="InterPro" id="IPR036291">
    <property type="entry name" value="NAD(P)-bd_dom_sf"/>
</dbReference>